<sequence>MFCFFFFFFYQISAANPYWRYAWCSKLDCTFLELGTGAMHNALSSPLGAHPLATSICSDCSIRATRAIGINNILRKT</sequence>
<feature type="signal peptide" evidence="1">
    <location>
        <begin position="1"/>
        <end position="15"/>
    </location>
</feature>
<reference evidence="2" key="1">
    <citation type="submission" date="2019-09" db="EMBL/GenBank/DDBJ databases">
        <title>Organ-specific transcriptomic study of the physiology of the cattle tick, Rhipicephalus microplus.</title>
        <authorList>
            <person name="Tirloni L."/>
            <person name="Braz G."/>
            <person name="Gandara A.C.P."/>
            <person name="Sabadin G.A."/>
            <person name="da Silva R.M."/>
            <person name="Guizzo M.G."/>
            <person name="Machado J.A."/>
            <person name="Costa E.P."/>
            <person name="Gomes H.F."/>
            <person name="Moraes J."/>
            <person name="Mota M.B.S."/>
            <person name="Mesquita R.D."/>
            <person name="Alvarenga P.H."/>
            <person name="Alves F."/>
            <person name="Seixas A."/>
            <person name="da Fonseca R.N."/>
            <person name="Fogaca A."/>
            <person name="Logullo C."/>
            <person name="Tanaka A."/>
            <person name="Daffre S."/>
            <person name="Termignoni C."/>
            <person name="Vaz I.S.Jr."/>
            <person name="Oliveira P.L."/>
            <person name="Ribeiro J.M."/>
        </authorList>
    </citation>
    <scope>NUCLEOTIDE SEQUENCE</scope>
    <source>
        <strain evidence="2">Porto Alegre</strain>
    </source>
</reference>
<accession>A0A6M2DAK3</accession>
<name>A0A6M2DAK3_RHIMP</name>
<dbReference type="EMBL" id="GHWJ01010606">
    <property type="protein sequence ID" value="NOV43343.1"/>
    <property type="molecule type" value="Transcribed_RNA"/>
</dbReference>
<evidence type="ECO:0000313" key="2">
    <source>
        <dbReference type="EMBL" id="NOV43343.1"/>
    </source>
</evidence>
<evidence type="ECO:0000256" key="1">
    <source>
        <dbReference type="SAM" id="SignalP"/>
    </source>
</evidence>
<proteinExistence type="predicted"/>
<dbReference type="AlphaFoldDB" id="A0A6M2DAK3"/>
<organism evidence="2">
    <name type="scientific">Rhipicephalus microplus</name>
    <name type="common">Cattle tick</name>
    <name type="synonym">Boophilus microplus</name>
    <dbReference type="NCBI Taxonomy" id="6941"/>
    <lineage>
        <taxon>Eukaryota</taxon>
        <taxon>Metazoa</taxon>
        <taxon>Ecdysozoa</taxon>
        <taxon>Arthropoda</taxon>
        <taxon>Chelicerata</taxon>
        <taxon>Arachnida</taxon>
        <taxon>Acari</taxon>
        <taxon>Parasitiformes</taxon>
        <taxon>Ixodida</taxon>
        <taxon>Ixodoidea</taxon>
        <taxon>Ixodidae</taxon>
        <taxon>Rhipicephalinae</taxon>
        <taxon>Rhipicephalus</taxon>
        <taxon>Boophilus</taxon>
    </lineage>
</organism>
<keyword evidence="1" id="KW-0732">Signal</keyword>
<protein>
    <submittedName>
        <fullName evidence="2">Putative secreted protein</fullName>
    </submittedName>
</protein>
<feature type="chain" id="PRO_5026687836" evidence="1">
    <location>
        <begin position="16"/>
        <end position="77"/>
    </location>
</feature>